<comment type="similarity">
    <text evidence="4">Belongs to the TonB-dependent receptor family.</text>
</comment>
<organism evidence="7 8">
    <name type="scientific">Niabella soli DSM 19437</name>
    <dbReference type="NCBI Taxonomy" id="929713"/>
    <lineage>
        <taxon>Bacteria</taxon>
        <taxon>Pseudomonadati</taxon>
        <taxon>Bacteroidota</taxon>
        <taxon>Chitinophagia</taxon>
        <taxon>Chitinophagales</taxon>
        <taxon>Chitinophagaceae</taxon>
        <taxon>Niabella</taxon>
    </lineage>
</organism>
<dbReference type="NCBIfam" id="TIGR04056">
    <property type="entry name" value="OMP_RagA_SusC"/>
    <property type="match status" value="1"/>
</dbReference>
<dbReference type="Pfam" id="PF13715">
    <property type="entry name" value="CarbopepD_reg_2"/>
    <property type="match status" value="1"/>
</dbReference>
<dbReference type="AlphaFoldDB" id="W0F2B6"/>
<feature type="chain" id="PRO_5004787941" evidence="5">
    <location>
        <begin position="18"/>
        <end position="1169"/>
    </location>
</feature>
<dbReference type="STRING" id="929713.NIASO_13885"/>
<dbReference type="SUPFAM" id="SSF56935">
    <property type="entry name" value="Porins"/>
    <property type="match status" value="1"/>
</dbReference>
<evidence type="ECO:0000313" key="8">
    <source>
        <dbReference type="Proteomes" id="UP000003586"/>
    </source>
</evidence>
<evidence type="ECO:0000256" key="3">
    <source>
        <dbReference type="ARBA" id="ARBA00023237"/>
    </source>
</evidence>
<dbReference type="EMBL" id="CP007035">
    <property type="protein sequence ID" value="AHF15953.1"/>
    <property type="molecule type" value="Genomic_DNA"/>
</dbReference>
<dbReference type="Gene3D" id="3.55.50.30">
    <property type="match status" value="1"/>
</dbReference>
<dbReference type="Proteomes" id="UP000003586">
    <property type="component" value="Chromosome"/>
</dbReference>
<dbReference type="GO" id="GO:0009279">
    <property type="term" value="C:cell outer membrane"/>
    <property type="evidence" value="ECO:0007669"/>
    <property type="project" value="UniProtKB-SubCell"/>
</dbReference>
<dbReference type="InterPro" id="IPR012910">
    <property type="entry name" value="Plug_dom"/>
</dbReference>
<evidence type="ECO:0000259" key="6">
    <source>
        <dbReference type="SMART" id="SM00965"/>
    </source>
</evidence>
<dbReference type="Pfam" id="PF07660">
    <property type="entry name" value="STN"/>
    <property type="match status" value="1"/>
</dbReference>
<dbReference type="InterPro" id="IPR023996">
    <property type="entry name" value="TonB-dep_OMP_SusC/RagA"/>
</dbReference>
<keyword evidence="1 4" id="KW-0813">Transport</keyword>
<dbReference type="InterPro" id="IPR037066">
    <property type="entry name" value="Plug_dom_sf"/>
</dbReference>
<dbReference type="HOGENOM" id="CLU_004317_1_1_10"/>
<keyword evidence="5" id="KW-0732">Signal</keyword>
<gene>
    <name evidence="7" type="ORF">NIASO_13885</name>
</gene>
<dbReference type="InterPro" id="IPR011662">
    <property type="entry name" value="Secretin/TonB_short_N"/>
</dbReference>
<comment type="subcellular location">
    <subcellularLocation>
        <location evidence="4">Cell outer membrane</location>
        <topology evidence="4">Multi-pass membrane protein</topology>
    </subcellularLocation>
</comment>
<protein>
    <submittedName>
        <fullName evidence="7">Membrane protein</fullName>
    </submittedName>
</protein>
<dbReference type="SMART" id="SM00965">
    <property type="entry name" value="STN"/>
    <property type="match status" value="1"/>
</dbReference>
<dbReference type="KEGG" id="nso:NIASO_13885"/>
<keyword evidence="2 4" id="KW-0472">Membrane</keyword>
<feature type="domain" description="Secretin/TonB short N-terminal" evidence="6">
    <location>
        <begin position="45"/>
        <end position="96"/>
    </location>
</feature>
<sequence>MKLIPIMLLIACIHVSARGYSQITLTETNVPLEVVLKKIRQQSGYELVSTSEILNASGRITIKVKNASLQQALAAALKGEKLSYEIIGKTIVIRSTRDNNVPDGAILSLPPPPPLVLHGRVLKRDGQPLSNVSVLIVGTSIGTTTDSAGRFTLRTPGNLPVELEITCVGYQSKRIKVNSEAAISIALEEQVTGLNDVVVVGYGTQKKGDLTGAISQVGSTYIASRPVPNLATSLQGLLPGLNIQSNNGDPGATPDINIRGFNSVNGGGPLILVDGIEGDIERINPADVESVTVLKDAASAAIYGARGAFGVILITTKKGKEGKLAVNYTNNLGWTTPTTRTDFIDDPYEFGKTVDAALLGYNGTNYTGYTGADWDTIRLVSQGKLAPFYRTQPNGENKFFYHTDWYDYLFRKWQPFQNHTIAVSGGNDRIQAYLSGRYYKTSSIQNIVDANLVKYNLKANVSFKATDWLRLSDNIQFSTNNQIEYGGYKTGFGGIWSNTTWYYLFPFQPNEINGVPFDYYGGGAQAALEAGNNWIRNYSEQFINTFSGVLTPAKGLVLNFDYSNTINHIANSTRLNKFDYLTGPKMLRQTTGVNSLTEVRNRNYYNVLNIYGTYTKNVALDHHFKLMLGYNQENYNSDDITAQQGDLLISSLSNLNLGTNLLRADGAASIWAVQGYFGRFNYDYKNKYLLAVNARYDGSSRFPAVSRWGFFPSVSGGWFVSSEKFWEPLKDAISTLKLRSSYGKLGNQNVGLYTFSRILGLGQSNWLVGGSRLNYVGPPSPLPSVVSWESTRTIDYGIDLGFLRNKLTASFDWYQKNTSGMYVPGSPLPGVFGASEPKENIASLRNRGFELSLGYNDQFMVSQSPLHVNATLSLYNFKGVITSYPNPNGLMSTYWNGQKLGEIWGYHIDGQFKTDEEAAAYQSQFSNPSKDLGKVYNYIFNVVTNTEWKKLRAGDIKYVDLDGDGVIDNGNYTLADHGDLKPIGNAMPQFPFGFTLGADWKNFDILVAGAGVMHQDWYPTGFIYWGTYDRPYSSFIRKDLVADAWSPDNPNGYYPQIYRGYDALGANRDLYEFNDYYLTNVGYLRVKNLTVGYTLPQSLLRRINVKQLRIYFSGENILTWRFGKLTKYVDPEQAGSGTNFSDPGSAVNRTDLQDYPIGKTFSFGVNLQL</sequence>
<dbReference type="InterPro" id="IPR023997">
    <property type="entry name" value="TonB-dep_OMP_SusC/RagA_CS"/>
</dbReference>
<proteinExistence type="inferred from homology"/>
<evidence type="ECO:0000256" key="2">
    <source>
        <dbReference type="ARBA" id="ARBA00023136"/>
    </source>
</evidence>
<dbReference type="Gene3D" id="2.170.130.10">
    <property type="entry name" value="TonB-dependent receptor, plug domain"/>
    <property type="match status" value="1"/>
</dbReference>
<evidence type="ECO:0000313" key="7">
    <source>
        <dbReference type="EMBL" id="AHF15953.1"/>
    </source>
</evidence>
<dbReference type="InterPro" id="IPR039426">
    <property type="entry name" value="TonB-dep_rcpt-like"/>
</dbReference>
<dbReference type="NCBIfam" id="TIGR04057">
    <property type="entry name" value="SusC_RagA_signa"/>
    <property type="match status" value="1"/>
</dbReference>
<name>W0F2B6_9BACT</name>
<dbReference type="InterPro" id="IPR008969">
    <property type="entry name" value="CarboxyPept-like_regulatory"/>
</dbReference>
<dbReference type="Gene3D" id="2.60.40.1120">
    <property type="entry name" value="Carboxypeptidase-like, regulatory domain"/>
    <property type="match status" value="1"/>
</dbReference>
<evidence type="ECO:0000256" key="1">
    <source>
        <dbReference type="ARBA" id="ARBA00022448"/>
    </source>
</evidence>
<keyword evidence="3 4" id="KW-0998">Cell outer membrane</keyword>
<keyword evidence="8" id="KW-1185">Reference proteome</keyword>
<dbReference type="Pfam" id="PF07715">
    <property type="entry name" value="Plug"/>
    <property type="match status" value="1"/>
</dbReference>
<accession>W0F2B6</accession>
<evidence type="ECO:0000256" key="5">
    <source>
        <dbReference type="SAM" id="SignalP"/>
    </source>
</evidence>
<feature type="signal peptide" evidence="5">
    <location>
        <begin position="1"/>
        <end position="17"/>
    </location>
</feature>
<dbReference type="PROSITE" id="PS52016">
    <property type="entry name" value="TONB_DEPENDENT_REC_3"/>
    <property type="match status" value="1"/>
</dbReference>
<evidence type="ECO:0000256" key="4">
    <source>
        <dbReference type="PROSITE-ProRule" id="PRU01360"/>
    </source>
</evidence>
<dbReference type="eggNOG" id="COG1629">
    <property type="taxonomic scope" value="Bacteria"/>
</dbReference>
<dbReference type="RefSeq" id="WP_008586431.1">
    <property type="nucleotide sequence ID" value="NZ_CP007035.1"/>
</dbReference>
<dbReference type="SUPFAM" id="SSF49464">
    <property type="entry name" value="Carboxypeptidase regulatory domain-like"/>
    <property type="match status" value="1"/>
</dbReference>
<keyword evidence="4" id="KW-0812">Transmembrane</keyword>
<reference evidence="7 8" key="1">
    <citation type="submission" date="2013-12" db="EMBL/GenBank/DDBJ databases">
        <authorList>
            <consortium name="DOE Joint Genome Institute"/>
            <person name="Eisen J."/>
            <person name="Huntemann M."/>
            <person name="Han J."/>
            <person name="Chen A."/>
            <person name="Kyrpides N."/>
            <person name="Mavromatis K."/>
            <person name="Markowitz V."/>
            <person name="Palaniappan K."/>
            <person name="Ivanova N."/>
            <person name="Schaumberg A."/>
            <person name="Pati A."/>
            <person name="Liolios K."/>
            <person name="Nordberg H.P."/>
            <person name="Cantor M.N."/>
            <person name="Hua S.X."/>
            <person name="Woyke T."/>
        </authorList>
    </citation>
    <scope>NUCLEOTIDE SEQUENCE [LARGE SCALE GENOMIC DNA]</scope>
    <source>
        <strain evidence="8">DSM 19437</strain>
    </source>
</reference>
<keyword evidence="4" id="KW-1134">Transmembrane beta strand</keyword>